<organism evidence="1 2">
    <name type="scientific">Actinomadura harenae</name>
    <dbReference type="NCBI Taxonomy" id="2483351"/>
    <lineage>
        <taxon>Bacteria</taxon>
        <taxon>Bacillati</taxon>
        <taxon>Actinomycetota</taxon>
        <taxon>Actinomycetes</taxon>
        <taxon>Streptosporangiales</taxon>
        <taxon>Thermomonosporaceae</taxon>
        <taxon>Actinomadura</taxon>
    </lineage>
</organism>
<dbReference type="EMBL" id="RFFG01000041">
    <property type="protein sequence ID" value="RMI41606.1"/>
    <property type="molecule type" value="Genomic_DNA"/>
</dbReference>
<protein>
    <recommendedName>
        <fullName evidence="3">SMI1/KNR4 family protein</fullName>
    </recommendedName>
</protein>
<proteinExistence type="predicted"/>
<sequence>MSDAYSPIPELNLLKGFQDRSADFFSPGFELREYGKGVAWSDDEAPEFDARIISFARATVSGSSYALWRYDDDADLSALPVIFFGDEGDLYVAAHDLRDLFHELAQDDPDDIAPDRRSYIETRRAYKVWLESTFGPVPPERERGPMAEYGWRFADWLTAVGMEDAAEIVVDNLEAMGIDRP</sequence>
<dbReference type="OrthoDB" id="9179578at2"/>
<accession>A0A3M2LWV6</accession>
<reference evidence="1 2" key="1">
    <citation type="submission" date="2018-10" db="EMBL/GenBank/DDBJ databases">
        <title>Isolation from soil.</title>
        <authorList>
            <person name="Hu J."/>
        </authorList>
    </citation>
    <scope>NUCLEOTIDE SEQUENCE [LARGE SCALE GENOMIC DNA]</scope>
    <source>
        <strain evidence="1 2">NEAU-Ht49</strain>
    </source>
</reference>
<evidence type="ECO:0000313" key="1">
    <source>
        <dbReference type="EMBL" id="RMI41606.1"/>
    </source>
</evidence>
<comment type="caution">
    <text evidence="1">The sequence shown here is derived from an EMBL/GenBank/DDBJ whole genome shotgun (WGS) entry which is preliminary data.</text>
</comment>
<dbReference type="AlphaFoldDB" id="A0A3M2LWV6"/>
<evidence type="ECO:0008006" key="3">
    <source>
        <dbReference type="Google" id="ProtNLM"/>
    </source>
</evidence>
<name>A0A3M2LWV6_9ACTN</name>
<gene>
    <name evidence="1" type="ORF">EBO15_22675</name>
</gene>
<dbReference type="Proteomes" id="UP000282674">
    <property type="component" value="Unassembled WGS sequence"/>
</dbReference>
<dbReference type="RefSeq" id="WP_122196440.1">
    <property type="nucleotide sequence ID" value="NZ_JBHSKC010000038.1"/>
</dbReference>
<keyword evidence="2" id="KW-1185">Reference proteome</keyword>
<evidence type="ECO:0000313" key="2">
    <source>
        <dbReference type="Proteomes" id="UP000282674"/>
    </source>
</evidence>